<dbReference type="PROSITE" id="PS00871">
    <property type="entry name" value="CLPAB_2"/>
    <property type="match status" value="1"/>
</dbReference>
<dbReference type="Pfam" id="PF00004">
    <property type="entry name" value="AAA"/>
    <property type="match status" value="1"/>
</dbReference>
<dbReference type="KEGG" id="stur:STURON_00798"/>
<organism evidence="12 13">
    <name type="scientific">Spiroplasma turonicum</name>
    <dbReference type="NCBI Taxonomy" id="216946"/>
    <lineage>
        <taxon>Bacteria</taxon>
        <taxon>Bacillati</taxon>
        <taxon>Mycoplasmatota</taxon>
        <taxon>Mollicutes</taxon>
        <taxon>Entomoplasmatales</taxon>
        <taxon>Spiroplasmataceae</taxon>
        <taxon>Spiroplasma</taxon>
    </lineage>
</organism>
<dbReference type="InterPro" id="IPR003959">
    <property type="entry name" value="ATPase_AAA_core"/>
</dbReference>
<gene>
    <name evidence="12" type="primary">clpB</name>
    <name evidence="12" type="ORF">STURON_00798</name>
</gene>
<dbReference type="FunFam" id="3.40.50.300:FF:000025">
    <property type="entry name" value="ATP-dependent Clp protease subunit"/>
    <property type="match status" value="1"/>
</dbReference>
<dbReference type="PATRIC" id="fig|216946.3.peg.827"/>
<dbReference type="Gene3D" id="3.40.50.300">
    <property type="entry name" value="P-loop containing nucleotide triphosphate hydrolases"/>
    <property type="match status" value="3"/>
</dbReference>
<evidence type="ECO:0000256" key="6">
    <source>
        <dbReference type="ARBA" id="ARBA00023054"/>
    </source>
</evidence>
<evidence type="ECO:0000256" key="5">
    <source>
        <dbReference type="ARBA" id="ARBA00022840"/>
    </source>
</evidence>
<dbReference type="SUPFAM" id="SSF52540">
    <property type="entry name" value="P-loop containing nucleoside triphosphate hydrolases"/>
    <property type="match status" value="2"/>
</dbReference>
<keyword evidence="3" id="KW-0677">Repeat</keyword>
<dbReference type="Pfam" id="PF07724">
    <property type="entry name" value="AAA_2"/>
    <property type="match status" value="1"/>
</dbReference>
<dbReference type="OrthoDB" id="9803641at2"/>
<dbReference type="STRING" id="216946.STURO_v1c07950"/>
<comment type="similarity">
    <text evidence="2">Belongs to the ClpA/ClpB family.</text>
</comment>
<comment type="subcellular location">
    <subcellularLocation>
        <location evidence="1">Cytoplasm</location>
    </subcellularLocation>
</comment>
<dbReference type="InterPro" id="IPR019489">
    <property type="entry name" value="Clp_ATPase_C"/>
</dbReference>
<dbReference type="SMART" id="SM00382">
    <property type="entry name" value="AAA"/>
    <property type="match status" value="2"/>
</dbReference>
<dbReference type="SMART" id="SM01086">
    <property type="entry name" value="ClpB_D2-small"/>
    <property type="match status" value="1"/>
</dbReference>
<dbReference type="FunFam" id="3.40.50.300:FF:000010">
    <property type="entry name" value="Chaperone clpB 1, putative"/>
    <property type="match status" value="1"/>
</dbReference>
<dbReference type="GO" id="GO:0006508">
    <property type="term" value="P:proteolysis"/>
    <property type="evidence" value="ECO:0007669"/>
    <property type="project" value="UniProtKB-KW"/>
</dbReference>
<keyword evidence="7" id="KW-0143">Chaperone</keyword>
<dbReference type="PANTHER" id="PTHR11638:SF18">
    <property type="entry name" value="HEAT SHOCK PROTEIN 104"/>
    <property type="match status" value="1"/>
</dbReference>
<keyword evidence="4" id="KW-0547">Nucleotide-binding</keyword>
<keyword evidence="12" id="KW-0378">Hydrolase</keyword>
<evidence type="ECO:0000259" key="10">
    <source>
        <dbReference type="SMART" id="SM00382"/>
    </source>
</evidence>
<dbReference type="EMBL" id="CP012328">
    <property type="protein sequence ID" value="AKU80044.1"/>
    <property type="molecule type" value="Genomic_DNA"/>
</dbReference>
<evidence type="ECO:0000256" key="2">
    <source>
        <dbReference type="ARBA" id="ARBA00008675"/>
    </source>
</evidence>
<evidence type="ECO:0000256" key="7">
    <source>
        <dbReference type="ARBA" id="ARBA00023186"/>
    </source>
</evidence>
<dbReference type="PANTHER" id="PTHR11638">
    <property type="entry name" value="ATP-DEPENDENT CLP PROTEASE"/>
    <property type="match status" value="1"/>
</dbReference>
<dbReference type="AlphaFoldDB" id="A0A0K1P771"/>
<sequence length="715" mass="80776">MDFNQRPDPMNDPDILNKYTRNLTLDAKEGKIDPIIGRDDEIMRVIRILSRKTKNNPVLIGEPGVGKTAIAEGLAQRINKGDVPSNLRNKKILELDMGSVMAGASFLGDYEARIKGIVNAIQKENGEVILFIDELHLIVGAGKTGNGGGMDVSNLLKPSLARGGIKVIGATTLKEYREYIEKDAALERRFQKVYVSEPTIDETISILRGLKERFETYHGVRIHDNALIAAAVLSDRYISDRFLPDKAIDLVDEASATIKTEIASVPTELYQLNRKIMQLEIEKAALSKEVDEKSTERLQQCEKELETLKKSQEELNSKWENEKKSLANINKYRSTIDSLKLELESAQSEGKYERAGEIQYSLLPALQKQLLSSLDNNKEKLMSEEVTDDEIAKIISKWTGIKVENLMESEKQKLLHLSTNLRRMVKGQNQALDLVSDAILRSRSGIKDPNKPIGSFLFLGPTGVGKTEVARSLAKTLFGSDKKMVRFDMSEYMEKQSVSKLIGSPPGYVGYEEGGRLTEAIRRTPYSIVLFDEVEKAHPDVFNIFLQILDDGRITDSLGKTVDFKNTIIIMTSNIASEYLMSTPSELIDQEVIDKELKKFFRPEFVNRIDNVITFNSLSKEIIKEIIIKTLNELKERVLINNDYLVNFTEIVIDKILDEGFNKEYGARPIKRYIEKNLETLIARAIVSEEIEPKRNYVVDVQNNNFVITSSNKLN</sequence>
<dbReference type="GO" id="GO:0005737">
    <property type="term" value="C:cytoplasm"/>
    <property type="evidence" value="ECO:0007669"/>
    <property type="project" value="UniProtKB-SubCell"/>
</dbReference>
<dbReference type="GO" id="GO:0016887">
    <property type="term" value="F:ATP hydrolysis activity"/>
    <property type="evidence" value="ECO:0007669"/>
    <property type="project" value="InterPro"/>
</dbReference>
<proteinExistence type="inferred from homology"/>
<evidence type="ECO:0000256" key="3">
    <source>
        <dbReference type="ARBA" id="ARBA00022737"/>
    </source>
</evidence>
<keyword evidence="12" id="KW-0645">Protease</keyword>
<evidence type="ECO:0000259" key="11">
    <source>
        <dbReference type="SMART" id="SM01086"/>
    </source>
</evidence>
<evidence type="ECO:0000313" key="13">
    <source>
        <dbReference type="Proteomes" id="UP000067243"/>
    </source>
</evidence>
<dbReference type="Pfam" id="PF10431">
    <property type="entry name" value="ClpB_D2-small"/>
    <property type="match status" value="1"/>
</dbReference>
<name>A0A0K1P771_9MOLU</name>
<dbReference type="InterPro" id="IPR001270">
    <property type="entry name" value="ClpA/B"/>
</dbReference>
<dbReference type="Proteomes" id="UP000067243">
    <property type="component" value="Chromosome"/>
</dbReference>
<accession>A0A0K1P771</accession>
<dbReference type="InterPro" id="IPR003593">
    <property type="entry name" value="AAA+_ATPase"/>
</dbReference>
<protein>
    <submittedName>
        <fullName evidence="12">ATP-dependent Clp protease, ATPase subunit ClpB</fullName>
    </submittedName>
</protein>
<dbReference type="GO" id="GO:0005524">
    <property type="term" value="F:ATP binding"/>
    <property type="evidence" value="ECO:0007669"/>
    <property type="project" value="UniProtKB-KW"/>
</dbReference>
<feature type="domain" description="AAA+ ATPase" evidence="10">
    <location>
        <begin position="452"/>
        <end position="594"/>
    </location>
</feature>
<evidence type="ECO:0000313" key="12">
    <source>
        <dbReference type="EMBL" id="AKU80044.1"/>
    </source>
</evidence>
<dbReference type="RefSeq" id="WP_075048619.1">
    <property type="nucleotide sequence ID" value="NZ_CP012328.1"/>
</dbReference>
<dbReference type="GO" id="GO:0008233">
    <property type="term" value="F:peptidase activity"/>
    <property type="evidence" value="ECO:0007669"/>
    <property type="project" value="UniProtKB-KW"/>
</dbReference>
<dbReference type="GO" id="GO:0034605">
    <property type="term" value="P:cellular response to heat"/>
    <property type="evidence" value="ECO:0007669"/>
    <property type="project" value="TreeGrafter"/>
</dbReference>
<evidence type="ECO:0000256" key="4">
    <source>
        <dbReference type="ARBA" id="ARBA00022741"/>
    </source>
</evidence>
<keyword evidence="13" id="KW-1185">Reference proteome</keyword>
<keyword evidence="6 9" id="KW-0175">Coiled coil</keyword>
<feature type="domain" description="AAA+ ATPase" evidence="10">
    <location>
        <begin position="53"/>
        <end position="199"/>
    </location>
</feature>
<keyword evidence="5" id="KW-0067">ATP-binding</keyword>
<dbReference type="InterPro" id="IPR050130">
    <property type="entry name" value="ClpA_ClpB"/>
</dbReference>
<evidence type="ECO:0000256" key="8">
    <source>
        <dbReference type="ARBA" id="ARBA00026057"/>
    </source>
</evidence>
<evidence type="ECO:0000256" key="1">
    <source>
        <dbReference type="ARBA" id="ARBA00004496"/>
    </source>
</evidence>
<comment type="subunit">
    <text evidence="8">Homohexamer. The oligomerization is ATP-dependent.</text>
</comment>
<dbReference type="CDD" id="cd19499">
    <property type="entry name" value="RecA-like_ClpB_Hsp104-like"/>
    <property type="match status" value="1"/>
</dbReference>
<feature type="coiled-coil region" evidence="9">
    <location>
        <begin position="269"/>
        <end position="349"/>
    </location>
</feature>
<dbReference type="Pfam" id="PF17871">
    <property type="entry name" value="AAA_lid_9"/>
    <property type="match status" value="1"/>
</dbReference>
<dbReference type="PRINTS" id="PR00300">
    <property type="entry name" value="CLPPROTEASEA"/>
</dbReference>
<dbReference type="FunFam" id="3.40.50.300:FF:000120">
    <property type="entry name" value="ATP-dependent chaperone ClpB"/>
    <property type="match status" value="1"/>
</dbReference>
<feature type="domain" description="Clp ATPase C-terminal" evidence="11">
    <location>
        <begin position="618"/>
        <end position="708"/>
    </location>
</feature>
<dbReference type="InterPro" id="IPR041546">
    <property type="entry name" value="ClpA/ClpB_AAA_lid"/>
</dbReference>
<reference evidence="12 13" key="1">
    <citation type="journal article" date="2015" name="Genome Announc.">
        <title>Complete Genome Sequence of Spiroplasma turonicum Strain Tab4cT, a Parasite of a Horse Fly, Haematopota sp. (Diptera: Tabanidae).</title>
        <authorList>
            <person name="Davis R.E."/>
            <person name="Shao J."/>
            <person name="Zhao Y."/>
            <person name="Gasparich G.E."/>
            <person name="Gaynor B.J."/>
            <person name="Donofrio N."/>
        </authorList>
    </citation>
    <scope>NUCLEOTIDE SEQUENCE [LARGE SCALE GENOMIC DNA]</scope>
    <source>
        <strain evidence="12 13">Tab4c</strain>
    </source>
</reference>
<evidence type="ECO:0000256" key="9">
    <source>
        <dbReference type="SAM" id="Coils"/>
    </source>
</evidence>
<dbReference type="InterPro" id="IPR027417">
    <property type="entry name" value="P-loop_NTPase"/>
</dbReference>
<dbReference type="InterPro" id="IPR028299">
    <property type="entry name" value="ClpA/B_CS2"/>
</dbReference>
<dbReference type="Gene3D" id="1.10.8.60">
    <property type="match status" value="1"/>
</dbReference>
<dbReference type="CDD" id="cd00009">
    <property type="entry name" value="AAA"/>
    <property type="match status" value="1"/>
</dbReference>